<feature type="non-terminal residue" evidence="2">
    <location>
        <position position="21"/>
    </location>
</feature>
<gene>
    <name evidence="2" type="ORF">LCGC14_2364910</name>
</gene>
<evidence type="ECO:0000256" key="1">
    <source>
        <dbReference type="SAM" id="MobiDB-lite"/>
    </source>
</evidence>
<dbReference type="EMBL" id="LAZR01034729">
    <property type="protein sequence ID" value="KKL44513.1"/>
    <property type="molecule type" value="Genomic_DNA"/>
</dbReference>
<organism evidence="2">
    <name type="scientific">marine sediment metagenome</name>
    <dbReference type="NCBI Taxonomy" id="412755"/>
    <lineage>
        <taxon>unclassified sequences</taxon>
        <taxon>metagenomes</taxon>
        <taxon>ecological metagenomes</taxon>
    </lineage>
</organism>
<dbReference type="AlphaFoldDB" id="A0A0F9C5E1"/>
<sequence length="21" mass="2316">MTTPTDTQRDLINAILEGRAV</sequence>
<reference evidence="2" key="1">
    <citation type="journal article" date="2015" name="Nature">
        <title>Complex archaea that bridge the gap between prokaryotes and eukaryotes.</title>
        <authorList>
            <person name="Spang A."/>
            <person name="Saw J.H."/>
            <person name="Jorgensen S.L."/>
            <person name="Zaremba-Niedzwiedzka K."/>
            <person name="Martijn J."/>
            <person name="Lind A.E."/>
            <person name="van Eijk R."/>
            <person name="Schleper C."/>
            <person name="Guy L."/>
            <person name="Ettema T.J."/>
        </authorList>
    </citation>
    <scope>NUCLEOTIDE SEQUENCE</scope>
</reference>
<feature type="region of interest" description="Disordered" evidence="1">
    <location>
        <begin position="1"/>
        <end position="21"/>
    </location>
</feature>
<comment type="caution">
    <text evidence="2">The sequence shown here is derived from an EMBL/GenBank/DDBJ whole genome shotgun (WGS) entry which is preliminary data.</text>
</comment>
<name>A0A0F9C5E1_9ZZZZ</name>
<evidence type="ECO:0000313" key="2">
    <source>
        <dbReference type="EMBL" id="KKL44513.1"/>
    </source>
</evidence>
<proteinExistence type="predicted"/>
<protein>
    <submittedName>
        <fullName evidence="2">Uncharacterized protein</fullName>
    </submittedName>
</protein>
<accession>A0A0F9C5E1</accession>